<evidence type="ECO:0000313" key="2">
    <source>
        <dbReference type="Proteomes" id="UP000887116"/>
    </source>
</evidence>
<evidence type="ECO:0000313" key="1">
    <source>
        <dbReference type="EMBL" id="GFR32044.1"/>
    </source>
</evidence>
<accession>A0A8X6J0N0</accession>
<protein>
    <submittedName>
        <fullName evidence="1">Uncharacterized protein</fullName>
    </submittedName>
</protein>
<comment type="caution">
    <text evidence="1">The sequence shown here is derived from an EMBL/GenBank/DDBJ whole genome shotgun (WGS) entry which is preliminary data.</text>
</comment>
<dbReference type="AlphaFoldDB" id="A0A8X6J0N0"/>
<name>A0A8X6J0N0_TRICU</name>
<organism evidence="1 2">
    <name type="scientific">Trichonephila clavata</name>
    <name type="common">Joro spider</name>
    <name type="synonym">Nephila clavata</name>
    <dbReference type="NCBI Taxonomy" id="2740835"/>
    <lineage>
        <taxon>Eukaryota</taxon>
        <taxon>Metazoa</taxon>
        <taxon>Ecdysozoa</taxon>
        <taxon>Arthropoda</taxon>
        <taxon>Chelicerata</taxon>
        <taxon>Arachnida</taxon>
        <taxon>Araneae</taxon>
        <taxon>Araneomorphae</taxon>
        <taxon>Entelegynae</taxon>
        <taxon>Araneoidea</taxon>
        <taxon>Nephilidae</taxon>
        <taxon>Trichonephila</taxon>
    </lineage>
</organism>
<keyword evidence="2" id="KW-1185">Reference proteome</keyword>
<gene>
    <name evidence="1" type="ORF">TNCT_623791</name>
</gene>
<dbReference type="Proteomes" id="UP000887116">
    <property type="component" value="Unassembled WGS sequence"/>
</dbReference>
<dbReference type="EMBL" id="BMAO01039532">
    <property type="protein sequence ID" value="GFR32044.1"/>
    <property type="molecule type" value="Genomic_DNA"/>
</dbReference>
<reference evidence="1" key="1">
    <citation type="submission" date="2020-07" db="EMBL/GenBank/DDBJ databases">
        <title>Multicomponent nature underlies the extraordinary mechanical properties of spider dragline silk.</title>
        <authorList>
            <person name="Kono N."/>
            <person name="Nakamura H."/>
            <person name="Mori M."/>
            <person name="Yoshida Y."/>
            <person name="Ohtoshi R."/>
            <person name="Malay A.D."/>
            <person name="Moran D.A.P."/>
            <person name="Tomita M."/>
            <person name="Numata K."/>
            <person name="Arakawa K."/>
        </authorList>
    </citation>
    <scope>NUCLEOTIDE SEQUENCE</scope>
</reference>
<sequence length="117" mass="13309">MVEGMRISKVSSWIFDLHDHFEPDDSRFLDYHNRFGSSDFGLSITIVVSDHPILVSLITETPAITDKTRITLSNCRFIPSLSHQLPSIHLSGELLFESHSCRATSLLEPKIPVRYQL</sequence>
<proteinExistence type="predicted"/>